<dbReference type="RefSeq" id="WP_035709381.1">
    <property type="nucleotide sequence ID" value="NZ_CAMIFG010000019.1"/>
</dbReference>
<dbReference type="eggNOG" id="COG0346">
    <property type="taxonomic scope" value="Bacteria"/>
</dbReference>
<comment type="caution">
    <text evidence="1">The sequence shown here is derived from an EMBL/GenBank/DDBJ whole genome shotgun (WGS) entry which is preliminary data.</text>
</comment>
<reference evidence="1 2" key="1">
    <citation type="submission" date="2014-03" db="EMBL/GenBank/DDBJ databases">
        <title>Genome of Haematobacter massiliensis CCUG 47968.</title>
        <authorList>
            <person name="Wang D."/>
            <person name="Wang G."/>
        </authorList>
    </citation>
    <scope>NUCLEOTIDE SEQUENCE [LARGE SCALE GENOMIC DNA]</scope>
    <source>
        <strain evidence="1 2">CCUG 47968</strain>
    </source>
</reference>
<evidence type="ECO:0000313" key="2">
    <source>
        <dbReference type="Proteomes" id="UP000028826"/>
    </source>
</evidence>
<proteinExistence type="predicted"/>
<dbReference type="Proteomes" id="UP000028826">
    <property type="component" value="Unassembled WGS sequence"/>
</dbReference>
<protein>
    <submittedName>
        <fullName evidence="1">Glyoxalase</fullName>
    </submittedName>
</protein>
<dbReference type="AlphaFoldDB" id="A0A086Y8M6"/>
<dbReference type="PROSITE" id="PS51819">
    <property type="entry name" value="VOC"/>
    <property type="match status" value="1"/>
</dbReference>
<sequence length="115" mass="12230">MTVLRIVPNLPSADPQRLAAFYEAVFGLRPVMDHGFIVTLAGDASTTQMSLASEGGSGTPLPALSIEVDDLDSVLERATSHGAAIEYGPMEEPWGVRRVFLRDPAGNLVNVLSHA</sequence>
<name>A0A086Y8M6_9RHOB</name>
<organism evidence="1 2">
    <name type="scientific">Haematobacter massiliensis</name>
    <dbReference type="NCBI Taxonomy" id="195105"/>
    <lineage>
        <taxon>Bacteria</taxon>
        <taxon>Pseudomonadati</taxon>
        <taxon>Pseudomonadota</taxon>
        <taxon>Alphaproteobacteria</taxon>
        <taxon>Rhodobacterales</taxon>
        <taxon>Paracoccaceae</taxon>
        <taxon>Haematobacter</taxon>
    </lineage>
</organism>
<dbReference type="Pfam" id="PF00903">
    <property type="entry name" value="Glyoxalase"/>
    <property type="match status" value="1"/>
</dbReference>
<dbReference type="Gene3D" id="3.10.180.10">
    <property type="entry name" value="2,3-Dihydroxybiphenyl 1,2-Dioxygenase, domain 1"/>
    <property type="match status" value="1"/>
</dbReference>
<dbReference type="EMBL" id="JGYG01000003">
    <property type="protein sequence ID" value="KFI30626.1"/>
    <property type="molecule type" value="Genomic_DNA"/>
</dbReference>
<keyword evidence="2" id="KW-1185">Reference proteome</keyword>
<gene>
    <name evidence="1" type="ORF">CN97_13885</name>
</gene>
<dbReference type="SUPFAM" id="SSF54593">
    <property type="entry name" value="Glyoxalase/Bleomycin resistance protein/Dihydroxybiphenyl dioxygenase"/>
    <property type="match status" value="1"/>
</dbReference>
<dbReference type="InterPro" id="IPR004360">
    <property type="entry name" value="Glyas_Fos-R_dOase_dom"/>
</dbReference>
<dbReference type="InterPro" id="IPR029068">
    <property type="entry name" value="Glyas_Bleomycin-R_OHBP_Dase"/>
</dbReference>
<dbReference type="OrthoDB" id="9798201at2"/>
<dbReference type="STRING" id="195105.CN97_13885"/>
<dbReference type="InterPro" id="IPR037523">
    <property type="entry name" value="VOC_core"/>
</dbReference>
<accession>A0A086Y8M6</accession>
<evidence type="ECO:0000313" key="1">
    <source>
        <dbReference type="EMBL" id="KFI30626.1"/>
    </source>
</evidence>